<dbReference type="AlphaFoldDB" id="A0A6L2ZYE4"/>
<dbReference type="Proteomes" id="UP000504756">
    <property type="component" value="Unassembled WGS sequence"/>
</dbReference>
<gene>
    <name evidence="1" type="ORF">ikelab_16490</name>
</gene>
<proteinExistence type="predicted"/>
<evidence type="ECO:0000313" key="2">
    <source>
        <dbReference type="Proteomes" id="UP000504756"/>
    </source>
</evidence>
<comment type="caution">
    <text evidence="1">The sequence shown here is derived from an EMBL/GenBank/DDBJ whole genome shotgun (WGS) entry which is preliminary data.</text>
</comment>
<organism evidence="1 2">
    <name type="scientific">Lactococcus garvieae</name>
    <dbReference type="NCBI Taxonomy" id="1363"/>
    <lineage>
        <taxon>Bacteria</taxon>
        <taxon>Bacillati</taxon>
        <taxon>Bacillota</taxon>
        <taxon>Bacilli</taxon>
        <taxon>Lactobacillales</taxon>
        <taxon>Streptococcaceae</taxon>
        <taxon>Lactococcus</taxon>
    </lineage>
</organism>
<accession>A0A6L2ZYE4</accession>
<dbReference type="EMBL" id="BLXU01000010">
    <property type="protein sequence ID" value="GFO52374.1"/>
    <property type="molecule type" value="Genomic_DNA"/>
</dbReference>
<protein>
    <submittedName>
        <fullName evidence="1">Uncharacterized protein</fullName>
    </submittedName>
</protein>
<name>A0A6L2ZYE4_9LACT</name>
<sequence length="444" mass="52726">MNILNNWQLPLILVLWGILILLASEAVQFILKGFKNRKKETKEKKIYEEEEDQDSLLSSPKIKKERPTEYLDLHFHYKVTLQESRKEEIKYIFEEGKQGVVQIKPIFRYDKLDGVEITQVEFKTNLLIQETYYFDEFTNRNLRLKKVEKIIGTQYILVDGTSETNPQPEIKNIYYFYLEDIQKGNTPELLDTLGVPEKMFKEIQELFPDFNYSIDFYDKYRENPSVDALLELAHQQISETTGHLTTSYGWFFRDCKSPEYGEDFNTLEEKEDELFSEYMKFFDFYHTYKVYSKKYRESNFDEYLKQNHAELDLDSNYAPRQIKKEKTEVSCKVLFIKDGEVVREIPEDLPRFILDQQLKSNGWGYSGSAFQSPRDMILWIDCEHYKTLDYTALLSESLIGFDEEKGLPLFHFIDDEVVPLIANEHNWFKANYTSEAKVTSNGWI</sequence>
<evidence type="ECO:0000313" key="1">
    <source>
        <dbReference type="EMBL" id="GFO52374.1"/>
    </source>
</evidence>
<reference evidence="1 2" key="1">
    <citation type="submission" date="2020-06" db="EMBL/GenBank/DDBJ databases">
        <title>Draft genome sequence of Lactic acid bacteria from Okinawan-style tofu.</title>
        <authorList>
            <person name="Takara I."/>
            <person name="Ikematsu S."/>
        </authorList>
    </citation>
    <scope>NUCLEOTIDE SEQUENCE [LARGE SCALE GENOMIC DNA]</scope>
    <source>
        <strain evidence="2">lg38</strain>
    </source>
</reference>
<dbReference type="RefSeq" id="WP_017370767.1">
    <property type="nucleotide sequence ID" value="NZ_BLXU01000010.1"/>
</dbReference>